<organism evidence="2 3">
    <name type="scientific">Leptotrombidium deliense</name>
    <dbReference type="NCBI Taxonomy" id="299467"/>
    <lineage>
        <taxon>Eukaryota</taxon>
        <taxon>Metazoa</taxon>
        <taxon>Ecdysozoa</taxon>
        <taxon>Arthropoda</taxon>
        <taxon>Chelicerata</taxon>
        <taxon>Arachnida</taxon>
        <taxon>Acari</taxon>
        <taxon>Acariformes</taxon>
        <taxon>Trombidiformes</taxon>
        <taxon>Prostigmata</taxon>
        <taxon>Anystina</taxon>
        <taxon>Parasitengona</taxon>
        <taxon>Trombiculoidea</taxon>
        <taxon>Trombiculidae</taxon>
        <taxon>Leptotrombidium</taxon>
    </lineage>
</organism>
<dbReference type="AlphaFoldDB" id="A0A443SM84"/>
<evidence type="ECO:0000313" key="2">
    <source>
        <dbReference type="EMBL" id="RWS28619.1"/>
    </source>
</evidence>
<dbReference type="STRING" id="299467.A0A443SM84"/>
<name>A0A443SM84_9ACAR</name>
<accession>A0A443SM84</accession>
<feature type="region of interest" description="Disordered" evidence="1">
    <location>
        <begin position="1"/>
        <end position="31"/>
    </location>
</feature>
<evidence type="ECO:0000313" key="3">
    <source>
        <dbReference type="Proteomes" id="UP000288716"/>
    </source>
</evidence>
<reference evidence="2 3" key="1">
    <citation type="journal article" date="2018" name="Gigascience">
        <title>Genomes of trombidid mites reveal novel predicted allergens and laterally-transferred genes associated with secondary metabolism.</title>
        <authorList>
            <person name="Dong X."/>
            <person name="Chaisiri K."/>
            <person name="Xia D."/>
            <person name="Armstrong S.D."/>
            <person name="Fang Y."/>
            <person name="Donnelly M.J."/>
            <person name="Kadowaki T."/>
            <person name="McGarry J.W."/>
            <person name="Darby A.C."/>
            <person name="Makepeace B.L."/>
        </authorList>
    </citation>
    <scope>NUCLEOTIDE SEQUENCE [LARGE SCALE GENOMIC DNA]</scope>
    <source>
        <strain evidence="2">UoL-UT</strain>
    </source>
</reference>
<dbReference type="Proteomes" id="UP000288716">
    <property type="component" value="Unassembled WGS sequence"/>
</dbReference>
<dbReference type="VEuPathDB" id="VectorBase:LDEU003421"/>
<protein>
    <submittedName>
        <fullName evidence="2">Uncharacterized protein</fullName>
    </submittedName>
</protein>
<comment type="caution">
    <text evidence="2">The sequence shown here is derived from an EMBL/GenBank/DDBJ whole genome shotgun (WGS) entry which is preliminary data.</text>
</comment>
<sequence>MEKRNTLHVSDEDTEIESANDTGKVDSLEESAQCKKSKSRLSKNISRKASCDSLQNTELPIETSTAPVEKAEEQVVIDKSKVSKLMEKAVEVTNGWSVEKLEELYTGLYRLINCKINDWVRTDLEKDIAIEIEKFERNNKRSR</sequence>
<evidence type="ECO:0000256" key="1">
    <source>
        <dbReference type="SAM" id="MobiDB-lite"/>
    </source>
</evidence>
<proteinExistence type="predicted"/>
<gene>
    <name evidence="2" type="ORF">B4U80_07234</name>
</gene>
<keyword evidence="3" id="KW-1185">Reference proteome</keyword>
<dbReference type="EMBL" id="NCKV01001288">
    <property type="protein sequence ID" value="RWS28619.1"/>
    <property type="molecule type" value="Genomic_DNA"/>
</dbReference>
<feature type="compositionally biased region" description="Basic and acidic residues" evidence="1">
    <location>
        <begin position="1"/>
        <end position="11"/>
    </location>
</feature>